<dbReference type="NCBIfam" id="TIGR01422">
    <property type="entry name" value="phosphonatase"/>
    <property type="match status" value="1"/>
</dbReference>
<comment type="subunit">
    <text evidence="2">Homodimer.</text>
</comment>
<name>A0A0R1JAE5_9LACO</name>
<reference evidence="3 4" key="1">
    <citation type="journal article" date="2015" name="Genome Announc.">
        <title>Expanding the biotechnology potential of lactobacilli through comparative genomics of 213 strains and associated genera.</title>
        <authorList>
            <person name="Sun Z."/>
            <person name="Harris H.M."/>
            <person name="McCann A."/>
            <person name="Guo C."/>
            <person name="Argimon S."/>
            <person name="Zhang W."/>
            <person name="Yang X."/>
            <person name="Jeffery I.B."/>
            <person name="Cooney J.C."/>
            <person name="Kagawa T.F."/>
            <person name="Liu W."/>
            <person name="Song Y."/>
            <person name="Salvetti E."/>
            <person name="Wrobel A."/>
            <person name="Rasinkangas P."/>
            <person name="Parkhill J."/>
            <person name="Rea M.C."/>
            <person name="O'Sullivan O."/>
            <person name="Ritari J."/>
            <person name="Douillard F.P."/>
            <person name="Paul Ross R."/>
            <person name="Yang R."/>
            <person name="Briner A.E."/>
            <person name="Felis G.E."/>
            <person name="de Vos W.M."/>
            <person name="Barrangou R."/>
            <person name="Klaenhammer T.R."/>
            <person name="Caufield P.W."/>
            <person name="Cui Y."/>
            <person name="Zhang H."/>
            <person name="O'Toole P.W."/>
        </authorList>
    </citation>
    <scope>NUCLEOTIDE SEQUENCE [LARGE SCALE GENOMIC DNA]</scope>
    <source>
        <strain evidence="3 4">DSM 20183</strain>
    </source>
</reference>
<dbReference type="GO" id="GO:0005829">
    <property type="term" value="C:cytosol"/>
    <property type="evidence" value="ECO:0007669"/>
    <property type="project" value="TreeGrafter"/>
</dbReference>
<dbReference type="SUPFAM" id="SSF56784">
    <property type="entry name" value="HAD-like"/>
    <property type="match status" value="1"/>
</dbReference>
<dbReference type="EMBL" id="AZDG01000015">
    <property type="protein sequence ID" value="KRK64167.1"/>
    <property type="molecule type" value="Genomic_DNA"/>
</dbReference>
<dbReference type="PATRIC" id="fig|1423811.3.peg.621"/>
<evidence type="ECO:0000256" key="1">
    <source>
        <dbReference type="ARBA" id="ARBA00023270"/>
    </source>
</evidence>
<keyword evidence="4" id="KW-1185">Reference proteome</keyword>
<feature type="binding site" evidence="2">
    <location>
        <position position="188"/>
    </location>
    <ligand>
        <name>Mg(2+)</name>
        <dbReference type="ChEBI" id="CHEBI:18420"/>
    </ligand>
</feature>
<dbReference type="SFLD" id="SFLDG01129">
    <property type="entry name" value="C1.5:_HAD__Beta-PGM__Phosphata"/>
    <property type="match status" value="1"/>
</dbReference>
<dbReference type="STRING" id="1423811.FC72_GL000612"/>
<dbReference type="SFLD" id="SFLDS00003">
    <property type="entry name" value="Haloacid_Dehalogenase"/>
    <property type="match status" value="1"/>
</dbReference>
<dbReference type="InterPro" id="IPR050155">
    <property type="entry name" value="HAD-like_hydrolase_sf"/>
</dbReference>
<dbReference type="SFLD" id="SFLDG01135">
    <property type="entry name" value="C1.5.6:_HAD__Beta-PGM__Phospha"/>
    <property type="match status" value="1"/>
</dbReference>
<proteinExistence type="inferred from homology"/>
<keyword evidence="1 2" id="KW-0704">Schiff base</keyword>
<dbReference type="InterPro" id="IPR036412">
    <property type="entry name" value="HAD-like_sf"/>
</dbReference>
<keyword evidence="2" id="KW-0479">Metal-binding</keyword>
<dbReference type="GO" id="GO:0008967">
    <property type="term" value="F:phosphoglycolate phosphatase activity"/>
    <property type="evidence" value="ECO:0007669"/>
    <property type="project" value="TreeGrafter"/>
</dbReference>
<dbReference type="GO" id="GO:0019700">
    <property type="term" value="P:organic phosphonate catabolic process"/>
    <property type="evidence" value="ECO:0007669"/>
    <property type="project" value="InterPro"/>
</dbReference>
<evidence type="ECO:0000313" key="4">
    <source>
        <dbReference type="Proteomes" id="UP000050929"/>
    </source>
</evidence>
<dbReference type="HAMAP" id="MF_01375">
    <property type="entry name" value="PhnX"/>
    <property type="match status" value="1"/>
</dbReference>
<feature type="active site" description="Nucleophile" evidence="2">
    <location>
        <position position="13"/>
    </location>
</feature>
<dbReference type="Gene3D" id="3.40.50.1000">
    <property type="entry name" value="HAD superfamily/HAD-like"/>
    <property type="match status" value="1"/>
</dbReference>
<dbReference type="Gene3D" id="1.10.150.240">
    <property type="entry name" value="Putative phosphatase, domain 2"/>
    <property type="match status" value="1"/>
</dbReference>
<dbReference type="GO" id="GO:0050194">
    <property type="term" value="F:phosphonoacetaldehyde hydrolase activity"/>
    <property type="evidence" value="ECO:0007669"/>
    <property type="project" value="UniProtKB-UniRule"/>
</dbReference>
<feature type="binding site" evidence="2">
    <location>
        <position position="13"/>
    </location>
    <ligand>
        <name>Mg(2+)</name>
        <dbReference type="ChEBI" id="CHEBI:18420"/>
    </ligand>
</feature>
<comment type="similarity">
    <text evidence="2">Belongs to the HAD-like hydrolase superfamily. PhnX family.</text>
</comment>
<dbReference type="InterPro" id="IPR023198">
    <property type="entry name" value="PGP-like_dom2"/>
</dbReference>
<dbReference type="EC" id="3.11.1.1" evidence="2"/>
<comment type="caution">
    <text evidence="3">The sequence shown here is derived from an EMBL/GenBank/DDBJ whole genome shotgun (WGS) entry which is preliminary data.</text>
</comment>
<dbReference type="GO" id="GO:0000287">
    <property type="term" value="F:magnesium ion binding"/>
    <property type="evidence" value="ECO:0007669"/>
    <property type="project" value="UniProtKB-UniRule"/>
</dbReference>
<dbReference type="InterPro" id="IPR006439">
    <property type="entry name" value="HAD-SF_hydro_IA"/>
</dbReference>
<protein>
    <recommendedName>
        <fullName evidence="2">Phosphonoacetaldehyde hydrolase</fullName>
        <shortName evidence="2">Phosphonatase</shortName>
        <ecNumber evidence="2">3.11.1.1</ecNumber>
    </recommendedName>
    <alternativeName>
        <fullName evidence="2">Phosphonoacetaldehyde phosphonohydrolase</fullName>
    </alternativeName>
</protein>
<feature type="binding site" evidence="2">
    <location>
        <position position="15"/>
    </location>
    <ligand>
        <name>Mg(2+)</name>
        <dbReference type="ChEBI" id="CHEBI:18420"/>
    </ligand>
</feature>
<dbReference type="InterPro" id="IPR006323">
    <property type="entry name" value="Phosphonoacetald_hydro"/>
</dbReference>
<dbReference type="GO" id="GO:0006281">
    <property type="term" value="P:DNA repair"/>
    <property type="evidence" value="ECO:0007669"/>
    <property type="project" value="TreeGrafter"/>
</dbReference>
<evidence type="ECO:0000256" key="2">
    <source>
        <dbReference type="HAMAP-Rule" id="MF_01375"/>
    </source>
</evidence>
<dbReference type="Proteomes" id="UP000050929">
    <property type="component" value="Unassembled WGS sequence"/>
</dbReference>
<sequence>MKGNTMIKAVVFDWAGTTVDYGSLAPVIAFKAAFSDAGIEINDQEIRRDMGITKWDHIGKLLKMPEIFQQWEKEYNRLPDFQDRRKLYEDFQSSLLSYVKDSTSLKPYTLDAFNYLKDQGIRVATTTGYTPEMMQLVQNSAYKLGYQPELVLTSEDVDGDGRPSAKMIQKIMSDFNLDDPKELVKIGDTIVDIQEGKNAGVNTIGIVEGSSLMGLSEKEFDSLFDEEKENIRKRVVNEFAKANADIIINNLSELPDAIKFLNQTEEKIANGK</sequence>
<comment type="catalytic activity">
    <reaction evidence="2">
        <text>phosphonoacetaldehyde + H2O = acetaldehyde + phosphate + H(+)</text>
        <dbReference type="Rhea" id="RHEA:18905"/>
        <dbReference type="ChEBI" id="CHEBI:15343"/>
        <dbReference type="ChEBI" id="CHEBI:15377"/>
        <dbReference type="ChEBI" id="CHEBI:15378"/>
        <dbReference type="ChEBI" id="CHEBI:43474"/>
        <dbReference type="ChEBI" id="CHEBI:58383"/>
        <dbReference type="EC" id="3.11.1.1"/>
    </reaction>
</comment>
<feature type="active site" description="Schiff-base intermediate with substrate" evidence="2">
    <location>
        <position position="54"/>
    </location>
</feature>
<dbReference type="InterPro" id="IPR023214">
    <property type="entry name" value="HAD_sf"/>
</dbReference>
<keyword evidence="2" id="KW-0460">Magnesium</keyword>
<comment type="function">
    <text evidence="2">Involved in phosphonate degradation.</text>
</comment>
<dbReference type="AlphaFoldDB" id="A0A0R1JAE5"/>
<dbReference type="PANTHER" id="PTHR43434:SF19">
    <property type="entry name" value="PHOSPHONOACETALDEHYDE HYDROLASE"/>
    <property type="match status" value="1"/>
</dbReference>
<dbReference type="NCBIfam" id="TIGR01549">
    <property type="entry name" value="HAD-SF-IA-v1"/>
    <property type="match status" value="1"/>
</dbReference>
<evidence type="ECO:0000313" key="3">
    <source>
        <dbReference type="EMBL" id="KRK64167.1"/>
    </source>
</evidence>
<keyword evidence="2 3" id="KW-0378">Hydrolase</keyword>
<comment type="cofactor">
    <cofactor evidence="2">
        <name>Mg(2+)</name>
        <dbReference type="ChEBI" id="CHEBI:18420"/>
    </cofactor>
    <text evidence="2">Binds 1 Mg(2+) ion per subunit.</text>
</comment>
<gene>
    <name evidence="2" type="primary">phnX</name>
    <name evidence="3" type="ORF">FC72_GL000612</name>
</gene>
<dbReference type="Pfam" id="PF00702">
    <property type="entry name" value="Hydrolase"/>
    <property type="match status" value="1"/>
</dbReference>
<dbReference type="PANTHER" id="PTHR43434">
    <property type="entry name" value="PHOSPHOGLYCOLATE PHOSPHATASE"/>
    <property type="match status" value="1"/>
</dbReference>
<accession>A0A0R1JAE5</accession>
<organism evidence="3 4">
    <name type="scientific">Companilactobacillus tucceti DSM 20183</name>
    <dbReference type="NCBI Taxonomy" id="1423811"/>
    <lineage>
        <taxon>Bacteria</taxon>
        <taxon>Bacillati</taxon>
        <taxon>Bacillota</taxon>
        <taxon>Bacilli</taxon>
        <taxon>Lactobacillales</taxon>
        <taxon>Lactobacillaceae</taxon>
        <taxon>Companilactobacillus</taxon>
    </lineage>
</organism>